<dbReference type="InterPro" id="IPR029068">
    <property type="entry name" value="Glyas_Bleomycin-R_OHBP_Dase"/>
</dbReference>
<evidence type="ECO:0000313" key="3">
    <source>
        <dbReference type="Proteomes" id="UP000034034"/>
    </source>
</evidence>
<keyword evidence="1" id="KW-0046">Antibiotic resistance</keyword>
<accession>A0A0F7FWF4</accession>
<dbReference type="CDD" id="cd08349">
    <property type="entry name" value="BLMA_like"/>
    <property type="match status" value="1"/>
</dbReference>
<dbReference type="HOGENOM" id="CLU_095331_0_0_11"/>
<dbReference type="InterPro" id="IPR000335">
    <property type="entry name" value="Bleomycin-R"/>
</dbReference>
<name>A0A0F7FWF4_9ACTN</name>
<dbReference type="AlphaFoldDB" id="A0A0F7FWF4"/>
<dbReference type="PATRIC" id="fig|408015.6.peg.2921"/>
<dbReference type="KEGG" id="sxi:SXIM_28850"/>
<dbReference type="Proteomes" id="UP000034034">
    <property type="component" value="Chromosome"/>
</dbReference>
<organism evidence="2 3">
    <name type="scientific">Streptomyces xiamenensis</name>
    <dbReference type="NCBI Taxonomy" id="408015"/>
    <lineage>
        <taxon>Bacteria</taxon>
        <taxon>Bacillati</taxon>
        <taxon>Actinomycetota</taxon>
        <taxon>Actinomycetes</taxon>
        <taxon>Kitasatosporales</taxon>
        <taxon>Streptomycetaceae</taxon>
        <taxon>Streptomyces</taxon>
    </lineage>
</organism>
<dbReference type="STRING" id="408015.SXIM_28850"/>
<dbReference type="Gene3D" id="3.10.180.10">
    <property type="entry name" value="2,3-Dihydroxybiphenyl 1,2-Dioxygenase, domain 1"/>
    <property type="match status" value="1"/>
</dbReference>
<dbReference type="RefSeq" id="WP_046724254.1">
    <property type="nucleotide sequence ID" value="NZ_CP009922.3"/>
</dbReference>
<dbReference type="GO" id="GO:0046677">
    <property type="term" value="P:response to antibiotic"/>
    <property type="evidence" value="ECO:0007669"/>
    <property type="project" value="UniProtKB-KW"/>
</dbReference>
<evidence type="ECO:0000256" key="1">
    <source>
        <dbReference type="ARBA" id="ARBA00023251"/>
    </source>
</evidence>
<dbReference type="EMBL" id="CP009922">
    <property type="protein sequence ID" value="AKG44269.1"/>
    <property type="molecule type" value="Genomic_DNA"/>
</dbReference>
<keyword evidence="3" id="KW-1185">Reference proteome</keyword>
<dbReference type="SUPFAM" id="SSF54593">
    <property type="entry name" value="Glyoxalase/Bleomycin resistance protein/Dihydroxybiphenyl dioxygenase"/>
    <property type="match status" value="1"/>
</dbReference>
<evidence type="ECO:0000313" key="2">
    <source>
        <dbReference type="EMBL" id="AKG44269.1"/>
    </source>
</evidence>
<sequence>MTEKTIPLLTCPAIAPVAEFYTALGFAVTFEQHSPYAYLVVERGTVELQFLGMKNFDPATSLGGCYILTDEVDALHEIFRAGLKETYGKVPTRGIPRIGPLKDMAYGVRQFLMTDPGGNSVRVGQPTGGDGHIEPAPKDTFERALHFAALFADSKEDLPAAATVLDRVLALTHRRPTPVQRARLLILRADVAHRTGEDAAAVTRRLDEAAAVPLSDAERATIPDDLARLAELRLSLP</sequence>
<protein>
    <submittedName>
        <fullName evidence="2">Bleomycin resistance protein</fullName>
    </submittedName>
</protein>
<gene>
    <name evidence="2" type="ORF">SXIM_28850</name>
</gene>
<proteinExistence type="predicted"/>
<reference evidence="2" key="1">
    <citation type="submission" date="2019-08" db="EMBL/GenBank/DDBJ databases">
        <title>Complete genome sequence of a mangrove-derived Streptomyces xiamenensis.</title>
        <authorList>
            <person name="Xu J."/>
        </authorList>
    </citation>
    <scope>NUCLEOTIDE SEQUENCE</scope>
    <source>
        <strain evidence="2">318</strain>
    </source>
</reference>